<evidence type="ECO:0000313" key="2">
    <source>
        <dbReference type="EMBL" id="GJT12677.1"/>
    </source>
</evidence>
<comment type="caution">
    <text evidence="2">The sequence shown here is derived from an EMBL/GenBank/DDBJ whole genome shotgun (WGS) entry which is preliminary data.</text>
</comment>
<proteinExistence type="predicted"/>
<dbReference type="Proteomes" id="UP001151760">
    <property type="component" value="Unassembled WGS sequence"/>
</dbReference>
<reference evidence="2" key="2">
    <citation type="submission" date="2022-01" db="EMBL/GenBank/DDBJ databases">
        <authorList>
            <person name="Yamashiro T."/>
            <person name="Shiraishi A."/>
            <person name="Satake H."/>
            <person name="Nakayama K."/>
        </authorList>
    </citation>
    <scope>NUCLEOTIDE SEQUENCE</scope>
</reference>
<keyword evidence="1" id="KW-0812">Transmembrane</keyword>
<evidence type="ECO:0000313" key="3">
    <source>
        <dbReference type="Proteomes" id="UP001151760"/>
    </source>
</evidence>
<name>A0ABQ5BF32_9ASTR</name>
<evidence type="ECO:0000256" key="1">
    <source>
        <dbReference type="SAM" id="Phobius"/>
    </source>
</evidence>
<keyword evidence="1" id="KW-0472">Membrane</keyword>
<accession>A0ABQ5BF32</accession>
<keyword evidence="3" id="KW-1185">Reference proteome</keyword>
<keyword evidence="1" id="KW-1133">Transmembrane helix</keyword>
<dbReference type="EMBL" id="BQNB010013167">
    <property type="protein sequence ID" value="GJT12677.1"/>
    <property type="molecule type" value="Genomic_DNA"/>
</dbReference>
<feature type="transmembrane region" description="Helical" evidence="1">
    <location>
        <begin position="21"/>
        <end position="42"/>
    </location>
</feature>
<gene>
    <name evidence="2" type="ORF">Tco_0859719</name>
</gene>
<sequence>MAYLVANWSGSISFDSFLPSVLLWLVIIVAVVGVGVTVVVVVESSSVVKLSFVGAYEFPRSKASSVKVPVANVTLFSLAHLLEKILIGSFKPADEANCSFRTIEVERTGVPVGIIGTCHCCSLYFQSRSDTASNKFPNGSLNDFPYLLDDESGSS</sequence>
<organism evidence="2 3">
    <name type="scientific">Tanacetum coccineum</name>
    <dbReference type="NCBI Taxonomy" id="301880"/>
    <lineage>
        <taxon>Eukaryota</taxon>
        <taxon>Viridiplantae</taxon>
        <taxon>Streptophyta</taxon>
        <taxon>Embryophyta</taxon>
        <taxon>Tracheophyta</taxon>
        <taxon>Spermatophyta</taxon>
        <taxon>Magnoliopsida</taxon>
        <taxon>eudicotyledons</taxon>
        <taxon>Gunneridae</taxon>
        <taxon>Pentapetalae</taxon>
        <taxon>asterids</taxon>
        <taxon>campanulids</taxon>
        <taxon>Asterales</taxon>
        <taxon>Asteraceae</taxon>
        <taxon>Asteroideae</taxon>
        <taxon>Anthemideae</taxon>
        <taxon>Anthemidinae</taxon>
        <taxon>Tanacetum</taxon>
    </lineage>
</organism>
<reference evidence="2" key="1">
    <citation type="journal article" date="2022" name="Int. J. Mol. Sci.">
        <title>Draft Genome of Tanacetum Coccineum: Genomic Comparison of Closely Related Tanacetum-Family Plants.</title>
        <authorList>
            <person name="Yamashiro T."/>
            <person name="Shiraishi A."/>
            <person name="Nakayama K."/>
            <person name="Satake H."/>
        </authorList>
    </citation>
    <scope>NUCLEOTIDE SEQUENCE</scope>
</reference>
<protein>
    <submittedName>
        <fullName evidence="2">Uncharacterized protein</fullName>
    </submittedName>
</protein>